<proteinExistence type="predicted"/>
<dbReference type="SUPFAM" id="SSF53955">
    <property type="entry name" value="Lysozyme-like"/>
    <property type="match status" value="1"/>
</dbReference>
<protein>
    <submittedName>
        <fullName evidence="3">Putative bacteriophage protein</fullName>
    </submittedName>
</protein>
<organism evidence="3 4">
    <name type="scientific">Glaesserella parasuis ZJ0906</name>
    <dbReference type="NCBI Taxonomy" id="1322346"/>
    <lineage>
        <taxon>Bacteria</taxon>
        <taxon>Pseudomonadati</taxon>
        <taxon>Pseudomonadota</taxon>
        <taxon>Gammaproteobacteria</taxon>
        <taxon>Pasteurellales</taxon>
        <taxon>Pasteurellaceae</taxon>
        <taxon>Glaesserella</taxon>
    </lineage>
</organism>
<dbReference type="EMBL" id="CP005384">
    <property type="protein sequence ID" value="AGO16988.1"/>
    <property type="molecule type" value="Genomic_DNA"/>
</dbReference>
<dbReference type="CDD" id="cd13926">
    <property type="entry name" value="N-acetylmuramidase_GH108"/>
    <property type="match status" value="1"/>
</dbReference>
<evidence type="ECO:0000259" key="1">
    <source>
        <dbReference type="Pfam" id="PF05838"/>
    </source>
</evidence>
<gene>
    <name evidence="3" type="ORF">K756_09365</name>
</gene>
<dbReference type="InterPro" id="IPR023346">
    <property type="entry name" value="Lysozyme-like_dom_sf"/>
</dbReference>
<sequence length="173" mass="19479">MSQTATLSDFNKAFARVIQHEGGYVNDPRDAGGETKFGITIHTARANGYTGSMFTMTRDDAKQIYLKAFWQRYRCNEFPPELAFQFFDACVNHGSGNASRMLQRAVGVVDDGIIGEITLTAIRKRSTVEVVTLFNAERLEFYTKLSGFQHFGKGWIRRMAGNLRYIADDVGDE</sequence>
<feature type="domain" description="TtsA-like Glycoside hydrolase family 108" evidence="1">
    <location>
        <begin position="15"/>
        <end position="94"/>
    </location>
</feature>
<dbReference type="Gene3D" id="1.20.141.10">
    <property type="entry name" value="Chitosanase, subunit A, domain 1"/>
    <property type="match status" value="1"/>
</dbReference>
<dbReference type="InterPro" id="IPR008565">
    <property type="entry name" value="TtsA-like_GH18_dom"/>
</dbReference>
<dbReference type="InterPro" id="IPR018537">
    <property type="entry name" value="Peptidoglycan-bd_3"/>
</dbReference>
<dbReference type="Pfam" id="PF09374">
    <property type="entry name" value="PG_binding_3"/>
    <property type="match status" value="1"/>
</dbReference>
<evidence type="ECO:0000313" key="3">
    <source>
        <dbReference type="EMBL" id="AGO16988.1"/>
    </source>
</evidence>
<reference evidence="3 4" key="1">
    <citation type="journal article" date="2013" name="PLoS ONE">
        <title>Complete Genome Analysis of a Haemophilus parasuis Serovar 12 Strain from China.</title>
        <authorList>
            <person name="Li Y."/>
            <person name="Kwok A.H."/>
            <person name="Jiang J."/>
            <person name="Zou Y."/>
            <person name="Zheng F."/>
            <person name="Chen P."/>
            <person name="Hou C."/>
            <person name="Leung F.C."/>
            <person name="Jiang P."/>
        </authorList>
    </citation>
    <scope>NUCLEOTIDE SEQUENCE [LARGE SCALE GENOMIC DNA]</scope>
    <source>
        <strain evidence="3 4">ZJ0906</strain>
    </source>
</reference>
<accession>A0A806JBV1</accession>
<feature type="domain" description="Peptidoglycan binding" evidence="2">
    <location>
        <begin position="97"/>
        <end position="159"/>
    </location>
</feature>
<dbReference type="KEGG" id="hpaz:K756_09365"/>
<dbReference type="AlphaFoldDB" id="A0A806JBV1"/>
<dbReference type="Pfam" id="PF05838">
    <property type="entry name" value="Glyco_hydro_108"/>
    <property type="match status" value="1"/>
</dbReference>
<dbReference type="Proteomes" id="UP000014672">
    <property type="component" value="Chromosome"/>
</dbReference>
<evidence type="ECO:0000259" key="2">
    <source>
        <dbReference type="Pfam" id="PF09374"/>
    </source>
</evidence>
<name>A0A806JBV1_GLAPU</name>
<evidence type="ECO:0000313" key="4">
    <source>
        <dbReference type="Proteomes" id="UP000014672"/>
    </source>
</evidence>